<dbReference type="PANTHER" id="PTHR21646:SF16">
    <property type="entry name" value="U4_U6.U5 TRI-SNRNP-ASSOCIATED PROTEIN 2"/>
    <property type="match status" value="1"/>
</dbReference>
<feature type="region of interest" description="Disordered" evidence="11">
    <location>
        <begin position="1"/>
        <end position="51"/>
    </location>
</feature>
<evidence type="ECO:0000256" key="8">
    <source>
        <dbReference type="ARBA" id="ARBA00023187"/>
    </source>
</evidence>
<evidence type="ECO:0000256" key="9">
    <source>
        <dbReference type="ARBA" id="ARBA00023242"/>
    </source>
</evidence>
<dbReference type="EMBL" id="QEAN01000124">
    <property type="protein sequence ID" value="TPX47041.1"/>
    <property type="molecule type" value="Genomic_DNA"/>
</dbReference>
<name>A0A507D6N0_9FUNG</name>
<evidence type="ECO:0000313" key="15">
    <source>
        <dbReference type="EMBL" id="TPX47041.1"/>
    </source>
</evidence>
<evidence type="ECO:0000313" key="17">
    <source>
        <dbReference type="Proteomes" id="UP000320475"/>
    </source>
</evidence>
<dbReference type="SUPFAM" id="SSF54001">
    <property type="entry name" value="Cysteine proteinases"/>
    <property type="match status" value="1"/>
</dbReference>
<feature type="domain" description="UBP-type" evidence="13">
    <location>
        <begin position="50"/>
        <end position="154"/>
    </location>
</feature>
<dbReference type="InterPro" id="IPR050185">
    <property type="entry name" value="Ub_carboxyl-term_hydrolase"/>
</dbReference>
<dbReference type="CDD" id="cd02669">
    <property type="entry name" value="Peptidase_C19M"/>
    <property type="match status" value="1"/>
</dbReference>
<dbReference type="InterPro" id="IPR033809">
    <property type="entry name" value="USP39"/>
</dbReference>
<dbReference type="SUPFAM" id="SSF57850">
    <property type="entry name" value="RING/U-box"/>
    <property type="match status" value="1"/>
</dbReference>
<comment type="caution">
    <text evidence="15">The sequence shown here is derived from an EMBL/GenBank/DDBJ whole genome shotgun (WGS) entry which is preliminary data.</text>
</comment>
<keyword evidence="9" id="KW-0539">Nucleus</keyword>
<evidence type="ECO:0000256" key="5">
    <source>
        <dbReference type="ARBA" id="ARBA00022728"/>
    </source>
</evidence>
<dbReference type="STRING" id="286115.A0A507D6N0"/>
<dbReference type="InterPro" id="IPR028889">
    <property type="entry name" value="USP"/>
</dbReference>
<evidence type="ECO:0000256" key="2">
    <source>
        <dbReference type="ARBA" id="ARBA00009085"/>
    </source>
</evidence>
<dbReference type="PANTHER" id="PTHR21646">
    <property type="entry name" value="UBIQUITIN CARBOXYL-TERMINAL HYDROLASE"/>
    <property type="match status" value="1"/>
</dbReference>
<keyword evidence="7" id="KW-0862">Zinc</keyword>
<dbReference type="InterPro" id="IPR001607">
    <property type="entry name" value="Znf_UBP"/>
</dbReference>
<evidence type="ECO:0000256" key="4">
    <source>
        <dbReference type="ARBA" id="ARBA00022723"/>
    </source>
</evidence>
<dbReference type="FunFam" id="3.30.40.10:FF:000068">
    <property type="entry name" value="U4/U6.U5 tri-snRNP-associated protein 2"/>
    <property type="match status" value="1"/>
</dbReference>
<dbReference type="GO" id="GO:0008270">
    <property type="term" value="F:zinc ion binding"/>
    <property type="evidence" value="ECO:0007669"/>
    <property type="project" value="UniProtKB-KW"/>
</dbReference>
<dbReference type="Pfam" id="PF00443">
    <property type="entry name" value="UCH"/>
    <property type="match status" value="1"/>
</dbReference>
<feature type="compositionally biased region" description="Basic and acidic residues" evidence="11">
    <location>
        <begin position="1"/>
        <end position="10"/>
    </location>
</feature>
<sequence>MASTHEDATSRKRGPQSQSPSIRHASPYDSDGDSDSDHEHLQSSTKKTRPAVQHAASSNLWLDTVNRYMLDFDFEKLCSVSLTNLNVYACLVCGKYFQGRGPSSHAYTHSLHQGHHVFINLETLKVFILPDGYEVVDASLSDIKHVLKPTFTKEQVQGLDKGPLKYSYDLNNKKYLPGFVGLNNIKANDYVNVVVQSLAHVKPLRDYFLVHDPPSSSSELVKRFGMLLRKMWNPRAFKGQVSPHELLQQITATSQKRFTMALQSDAIDFLSWFLNNLHLGLGGSKKTTTIIHDIFQGEVQIQQQTMLPPTGNLDDDAIRKRFDEAREISTTRTPFLFLALDLPPPPLFTDELEKNIIPQVNLETLLKKYDGSTAQDTGLVVKRYKITKLPQYLIFHIKRFTKNNFTEEKNPTIVNFPIKQLDMRDYVQGPDALAETRYDLVANICHEGAPQAGKGAYKAQVHSNNHWFMIQDLFEEQIRPEMIFLSESYMQLWERRSNSTTT</sequence>
<evidence type="ECO:0000313" key="14">
    <source>
        <dbReference type="EMBL" id="TPX44809.1"/>
    </source>
</evidence>
<evidence type="ECO:0000256" key="6">
    <source>
        <dbReference type="ARBA" id="ARBA00022771"/>
    </source>
</evidence>
<keyword evidence="8" id="KW-0508">mRNA splicing</keyword>
<dbReference type="OrthoDB" id="10263353at2759"/>
<comment type="similarity">
    <text evidence="2">Belongs to the peptidase C19 family.</text>
</comment>
<keyword evidence="3" id="KW-0507">mRNA processing</keyword>
<comment type="subcellular location">
    <subcellularLocation>
        <location evidence="1">Nucleus</location>
    </subcellularLocation>
</comment>
<evidence type="ECO:0000256" key="7">
    <source>
        <dbReference type="ARBA" id="ARBA00022833"/>
    </source>
</evidence>
<dbReference type="EMBL" id="QEAM01000167">
    <property type="protein sequence ID" value="TPX44809.1"/>
    <property type="molecule type" value="Genomic_DNA"/>
</dbReference>
<dbReference type="PROSITE" id="PS50235">
    <property type="entry name" value="USP_3"/>
    <property type="match status" value="1"/>
</dbReference>
<dbReference type="AlphaFoldDB" id="A0A507D6N0"/>
<dbReference type="InterPro" id="IPR001394">
    <property type="entry name" value="Peptidase_C19_UCH"/>
</dbReference>
<dbReference type="PROSITE" id="PS50271">
    <property type="entry name" value="ZF_UBP"/>
    <property type="match status" value="1"/>
</dbReference>
<dbReference type="GO" id="GO:0005681">
    <property type="term" value="C:spliceosomal complex"/>
    <property type="evidence" value="ECO:0007669"/>
    <property type="project" value="UniProtKB-KW"/>
</dbReference>
<reference evidence="16 17" key="1">
    <citation type="journal article" date="2019" name="Sci. Rep.">
        <title>Comparative genomics of chytrid fungi reveal insights into the obligate biotrophic and pathogenic lifestyle of Synchytrium endobioticum.</title>
        <authorList>
            <person name="van de Vossenberg B.T.L.H."/>
            <person name="Warris S."/>
            <person name="Nguyen H.D.T."/>
            <person name="van Gent-Pelzer M.P.E."/>
            <person name="Joly D.L."/>
            <person name="van de Geest H.C."/>
            <person name="Bonants P.J.M."/>
            <person name="Smith D.S."/>
            <person name="Levesque C.A."/>
            <person name="van der Lee T.A.J."/>
        </authorList>
    </citation>
    <scope>NUCLEOTIDE SEQUENCE [LARGE SCALE GENOMIC DNA]</scope>
    <source>
        <strain evidence="14 17">LEV6574</strain>
        <strain evidence="15 16">MB42</strain>
    </source>
</reference>
<evidence type="ECO:0008006" key="18">
    <source>
        <dbReference type="Google" id="ProtNLM"/>
    </source>
</evidence>
<dbReference type="InterPro" id="IPR013083">
    <property type="entry name" value="Znf_RING/FYVE/PHD"/>
</dbReference>
<evidence type="ECO:0000256" key="1">
    <source>
        <dbReference type="ARBA" id="ARBA00004123"/>
    </source>
</evidence>
<accession>A0A507D6N0</accession>
<evidence type="ECO:0000259" key="13">
    <source>
        <dbReference type="PROSITE" id="PS50271"/>
    </source>
</evidence>
<dbReference type="InterPro" id="IPR038765">
    <property type="entry name" value="Papain-like_cys_pep_sf"/>
</dbReference>
<dbReference type="Pfam" id="PF02148">
    <property type="entry name" value="zf-UBP"/>
    <property type="match status" value="1"/>
</dbReference>
<dbReference type="SMART" id="SM00290">
    <property type="entry name" value="ZnF_UBP"/>
    <property type="match status" value="1"/>
</dbReference>
<dbReference type="GO" id="GO:0016579">
    <property type="term" value="P:protein deubiquitination"/>
    <property type="evidence" value="ECO:0007669"/>
    <property type="project" value="InterPro"/>
</dbReference>
<dbReference type="GO" id="GO:0004843">
    <property type="term" value="F:cysteine-type deubiquitinase activity"/>
    <property type="evidence" value="ECO:0007669"/>
    <property type="project" value="InterPro"/>
</dbReference>
<keyword evidence="6 10" id="KW-0863">Zinc-finger</keyword>
<evidence type="ECO:0000256" key="3">
    <source>
        <dbReference type="ARBA" id="ARBA00022664"/>
    </source>
</evidence>
<organism evidence="15 16">
    <name type="scientific">Synchytrium endobioticum</name>
    <dbReference type="NCBI Taxonomy" id="286115"/>
    <lineage>
        <taxon>Eukaryota</taxon>
        <taxon>Fungi</taxon>
        <taxon>Fungi incertae sedis</taxon>
        <taxon>Chytridiomycota</taxon>
        <taxon>Chytridiomycota incertae sedis</taxon>
        <taxon>Chytridiomycetes</taxon>
        <taxon>Synchytriales</taxon>
        <taxon>Synchytriaceae</taxon>
        <taxon>Synchytrium</taxon>
    </lineage>
</organism>
<dbReference type="Gene3D" id="3.90.70.10">
    <property type="entry name" value="Cysteine proteinases"/>
    <property type="match status" value="1"/>
</dbReference>
<proteinExistence type="inferred from homology"/>
<protein>
    <recommendedName>
        <fullName evidence="18">Ubiquitinyl hydrolase 1</fullName>
    </recommendedName>
</protein>
<keyword evidence="4" id="KW-0479">Metal-binding</keyword>
<evidence type="ECO:0000256" key="10">
    <source>
        <dbReference type="PROSITE-ProRule" id="PRU00502"/>
    </source>
</evidence>
<dbReference type="GO" id="GO:0000245">
    <property type="term" value="P:spliceosomal complex assembly"/>
    <property type="evidence" value="ECO:0007669"/>
    <property type="project" value="InterPro"/>
</dbReference>
<dbReference type="Proteomes" id="UP000320475">
    <property type="component" value="Unassembled WGS sequence"/>
</dbReference>
<dbReference type="Proteomes" id="UP000317494">
    <property type="component" value="Unassembled WGS sequence"/>
</dbReference>
<keyword evidence="16" id="KW-1185">Reference proteome</keyword>
<dbReference type="VEuPathDB" id="FungiDB:SeMB42_g03482"/>
<evidence type="ECO:0000259" key="12">
    <source>
        <dbReference type="PROSITE" id="PS50235"/>
    </source>
</evidence>
<keyword evidence="5" id="KW-0747">Spliceosome</keyword>
<evidence type="ECO:0000313" key="16">
    <source>
        <dbReference type="Proteomes" id="UP000317494"/>
    </source>
</evidence>
<dbReference type="Gene3D" id="3.30.40.10">
    <property type="entry name" value="Zinc/RING finger domain, C3HC4 (zinc finger)"/>
    <property type="match status" value="1"/>
</dbReference>
<evidence type="ECO:0000256" key="11">
    <source>
        <dbReference type="SAM" id="MobiDB-lite"/>
    </source>
</evidence>
<gene>
    <name evidence="14" type="ORF">SeLEV6574_g04272</name>
    <name evidence="15" type="ORF">SeMB42_g03482</name>
</gene>
<feature type="domain" description="USP" evidence="12">
    <location>
        <begin position="180"/>
        <end position="496"/>
    </location>
</feature>